<sequence length="128" mass="14520">MSVETSVSAPPPPISRYGNINSIKPIPIQRSGTLTIKELRPWIRGFDITCIILQHLSRRILKTQQEVELHSFLVADETAVCTLVIWENGQHYRGGDIIHITHGETRVHEGSLELTVNKNFGKIKIIDW</sequence>
<evidence type="ECO:0000313" key="3">
    <source>
        <dbReference type="Proteomes" id="UP001153678"/>
    </source>
</evidence>
<dbReference type="Gene3D" id="2.40.50.140">
    <property type="entry name" value="Nucleic acid-binding proteins"/>
    <property type="match status" value="1"/>
</dbReference>
<dbReference type="PANTHER" id="PTHR13356">
    <property type="entry name" value="OB FOLD NUCLEIC ACID BINDING PROTEIN-RELATED"/>
    <property type="match status" value="1"/>
</dbReference>
<dbReference type="PANTHER" id="PTHR13356:SF0">
    <property type="entry name" value="SOSS COMPLEX SUBUNIT B HOMOLOG"/>
    <property type="match status" value="1"/>
</dbReference>
<dbReference type="InterPro" id="IPR012340">
    <property type="entry name" value="NA-bd_OB-fold"/>
</dbReference>
<reference evidence="2" key="1">
    <citation type="submission" date="2022-08" db="EMBL/GenBank/DDBJ databases">
        <authorList>
            <person name="Kallberg Y."/>
            <person name="Tangrot J."/>
            <person name="Rosling A."/>
        </authorList>
    </citation>
    <scope>NUCLEOTIDE SEQUENCE</scope>
    <source>
        <strain evidence="2">Wild A</strain>
    </source>
</reference>
<accession>A0A9W4WI84</accession>
<keyword evidence="3" id="KW-1185">Reference proteome</keyword>
<protein>
    <submittedName>
        <fullName evidence="2">17114_t:CDS:1</fullName>
    </submittedName>
</protein>
<dbReference type="SUPFAM" id="SSF50249">
    <property type="entry name" value="Nucleic acid-binding proteins"/>
    <property type="match status" value="1"/>
</dbReference>
<keyword evidence="1" id="KW-0238">DNA-binding</keyword>
<evidence type="ECO:0000313" key="2">
    <source>
        <dbReference type="EMBL" id="CAI2163738.1"/>
    </source>
</evidence>
<dbReference type="GO" id="GO:0070876">
    <property type="term" value="C:SOSS complex"/>
    <property type="evidence" value="ECO:0007669"/>
    <property type="project" value="TreeGrafter"/>
</dbReference>
<organism evidence="2 3">
    <name type="scientific">Funneliformis geosporum</name>
    <dbReference type="NCBI Taxonomy" id="1117311"/>
    <lineage>
        <taxon>Eukaryota</taxon>
        <taxon>Fungi</taxon>
        <taxon>Fungi incertae sedis</taxon>
        <taxon>Mucoromycota</taxon>
        <taxon>Glomeromycotina</taxon>
        <taxon>Glomeromycetes</taxon>
        <taxon>Glomerales</taxon>
        <taxon>Glomeraceae</taxon>
        <taxon>Funneliformis</taxon>
    </lineage>
</organism>
<dbReference type="Proteomes" id="UP001153678">
    <property type="component" value="Unassembled WGS sequence"/>
</dbReference>
<gene>
    <name evidence="2" type="ORF">FWILDA_LOCUS1218</name>
</gene>
<evidence type="ECO:0000256" key="1">
    <source>
        <dbReference type="ARBA" id="ARBA00023125"/>
    </source>
</evidence>
<dbReference type="GO" id="GO:0000724">
    <property type="term" value="P:double-strand break repair via homologous recombination"/>
    <property type="evidence" value="ECO:0007669"/>
    <property type="project" value="TreeGrafter"/>
</dbReference>
<proteinExistence type="predicted"/>
<comment type="caution">
    <text evidence="2">The sequence shown here is derived from an EMBL/GenBank/DDBJ whole genome shotgun (WGS) entry which is preliminary data.</text>
</comment>
<dbReference type="GO" id="GO:0044818">
    <property type="term" value="P:mitotic G2/M transition checkpoint"/>
    <property type="evidence" value="ECO:0007669"/>
    <property type="project" value="TreeGrafter"/>
</dbReference>
<dbReference type="InterPro" id="IPR051231">
    <property type="entry name" value="SOSS-B"/>
</dbReference>
<dbReference type="GO" id="GO:0003677">
    <property type="term" value="F:DNA binding"/>
    <property type="evidence" value="ECO:0007669"/>
    <property type="project" value="UniProtKB-KW"/>
</dbReference>
<dbReference type="OrthoDB" id="295715at2759"/>
<dbReference type="AlphaFoldDB" id="A0A9W4WI84"/>
<dbReference type="GO" id="GO:0010212">
    <property type="term" value="P:response to ionizing radiation"/>
    <property type="evidence" value="ECO:0007669"/>
    <property type="project" value="TreeGrafter"/>
</dbReference>
<dbReference type="EMBL" id="CAMKVN010000108">
    <property type="protein sequence ID" value="CAI2163738.1"/>
    <property type="molecule type" value="Genomic_DNA"/>
</dbReference>
<name>A0A9W4WI84_9GLOM</name>